<dbReference type="Pfam" id="PF00126">
    <property type="entry name" value="HTH_1"/>
    <property type="match status" value="1"/>
</dbReference>
<dbReference type="AlphaFoldDB" id="A0A509ELI4"/>
<dbReference type="OrthoDB" id="8479357at2"/>
<reference evidence="6 7" key="1">
    <citation type="submission" date="2019-06" db="EMBL/GenBank/DDBJ databases">
        <authorList>
            <person name="Rodrigo-Torres L."/>
            <person name="Arahal R. D."/>
            <person name="Lucena T."/>
        </authorList>
    </citation>
    <scope>NUCLEOTIDE SEQUENCE [LARGE SCALE GENOMIC DNA]</scope>
    <source>
        <strain evidence="6 7">SB0023/3</strain>
    </source>
</reference>
<keyword evidence="3" id="KW-0238">DNA-binding</keyword>
<dbReference type="GO" id="GO:0000976">
    <property type="term" value="F:transcription cis-regulatory region binding"/>
    <property type="evidence" value="ECO:0007669"/>
    <property type="project" value="TreeGrafter"/>
</dbReference>
<dbReference type="PANTHER" id="PTHR30126">
    <property type="entry name" value="HTH-TYPE TRANSCRIPTIONAL REGULATOR"/>
    <property type="match status" value="1"/>
</dbReference>
<dbReference type="Proteomes" id="UP000410984">
    <property type="component" value="Unassembled WGS sequence"/>
</dbReference>
<evidence type="ECO:0000259" key="5">
    <source>
        <dbReference type="PROSITE" id="PS50931"/>
    </source>
</evidence>
<evidence type="ECO:0000256" key="1">
    <source>
        <dbReference type="ARBA" id="ARBA00009437"/>
    </source>
</evidence>
<evidence type="ECO:0000256" key="4">
    <source>
        <dbReference type="ARBA" id="ARBA00023163"/>
    </source>
</evidence>
<keyword evidence="7" id="KW-1185">Reference proteome</keyword>
<dbReference type="InterPro" id="IPR036388">
    <property type="entry name" value="WH-like_DNA-bd_sf"/>
</dbReference>
<dbReference type="SUPFAM" id="SSF46785">
    <property type="entry name" value="Winged helix' DNA-binding domain"/>
    <property type="match status" value="1"/>
</dbReference>
<dbReference type="PANTHER" id="PTHR30126:SF40">
    <property type="entry name" value="HTH-TYPE TRANSCRIPTIONAL REGULATOR GLTR"/>
    <property type="match status" value="1"/>
</dbReference>
<keyword evidence="4" id="KW-0804">Transcription</keyword>
<proteinExistence type="inferred from homology"/>
<dbReference type="EMBL" id="CABFPH010000103">
    <property type="protein sequence ID" value="VUD74123.1"/>
    <property type="molecule type" value="Genomic_DNA"/>
</dbReference>
<evidence type="ECO:0000256" key="2">
    <source>
        <dbReference type="ARBA" id="ARBA00023015"/>
    </source>
</evidence>
<dbReference type="Pfam" id="PF03466">
    <property type="entry name" value="LysR_substrate"/>
    <property type="match status" value="1"/>
</dbReference>
<evidence type="ECO:0000313" key="6">
    <source>
        <dbReference type="EMBL" id="VUD74123.1"/>
    </source>
</evidence>
<dbReference type="Gene3D" id="3.40.190.10">
    <property type="entry name" value="Periplasmic binding protein-like II"/>
    <property type="match status" value="2"/>
</dbReference>
<comment type="similarity">
    <text evidence="1">Belongs to the LysR transcriptional regulatory family.</text>
</comment>
<dbReference type="InterPro" id="IPR036390">
    <property type="entry name" value="WH_DNA-bd_sf"/>
</dbReference>
<name>A0A509ELI4_9HYPH</name>
<protein>
    <submittedName>
        <fullName evidence="6">HTH-type transcriptional regulator YofA</fullName>
    </submittedName>
</protein>
<dbReference type="SUPFAM" id="SSF53850">
    <property type="entry name" value="Periplasmic binding protein-like II"/>
    <property type="match status" value="1"/>
</dbReference>
<feature type="domain" description="HTH lysR-type" evidence="5">
    <location>
        <begin position="1"/>
        <end position="58"/>
    </location>
</feature>
<organism evidence="6 7">
    <name type="scientific">Methylobacterium symbioticum</name>
    <dbReference type="NCBI Taxonomy" id="2584084"/>
    <lineage>
        <taxon>Bacteria</taxon>
        <taxon>Pseudomonadati</taxon>
        <taxon>Pseudomonadota</taxon>
        <taxon>Alphaproteobacteria</taxon>
        <taxon>Hyphomicrobiales</taxon>
        <taxon>Methylobacteriaceae</taxon>
        <taxon>Methylobacterium</taxon>
    </lineage>
</organism>
<keyword evidence="2" id="KW-0805">Transcription regulation</keyword>
<evidence type="ECO:0000313" key="7">
    <source>
        <dbReference type="Proteomes" id="UP000410984"/>
    </source>
</evidence>
<dbReference type="Gene3D" id="1.10.10.10">
    <property type="entry name" value="Winged helix-like DNA-binding domain superfamily/Winged helix DNA-binding domain"/>
    <property type="match status" value="1"/>
</dbReference>
<dbReference type="FunFam" id="1.10.10.10:FF:000001">
    <property type="entry name" value="LysR family transcriptional regulator"/>
    <property type="match status" value="1"/>
</dbReference>
<accession>A0A509ELI4</accession>
<gene>
    <name evidence="6" type="primary">yofA_2</name>
    <name evidence="6" type="ORF">MET9862_04748</name>
</gene>
<sequence length="278" mass="29258">MDLRGLHAFRIVAEASSMTAAAERLGTVQSALSARIGQFEAAIGTRLFERLPRGVRLTAAGARLLPYAERMEILAAEAVQAARGTGTIGPFRLGAIAVVAATLLPPVLARLLADHEGLDLQVATGVSRDLDASLANGTLDAAILGHRSSHSAIVSRPLDSIPLALLRPAGVPAETMDQAFTFAAGCVCRERLDRVLRERRIGARIVELGSVEGILGCVAAGLGVALLPEMLAQQDGIAVERVGQLDMFIGSRPEAERPVRALLASYRACRTAFDRGPS</sequence>
<dbReference type="RefSeq" id="WP_142585306.1">
    <property type="nucleotide sequence ID" value="NZ_CABFPH010000103.1"/>
</dbReference>
<dbReference type="InterPro" id="IPR000847">
    <property type="entry name" value="LysR_HTH_N"/>
</dbReference>
<dbReference type="InterPro" id="IPR005119">
    <property type="entry name" value="LysR_subst-bd"/>
</dbReference>
<dbReference type="GO" id="GO:0003700">
    <property type="term" value="F:DNA-binding transcription factor activity"/>
    <property type="evidence" value="ECO:0007669"/>
    <property type="project" value="InterPro"/>
</dbReference>
<evidence type="ECO:0000256" key="3">
    <source>
        <dbReference type="ARBA" id="ARBA00023125"/>
    </source>
</evidence>
<dbReference type="PROSITE" id="PS50931">
    <property type="entry name" value="HTH_LYSR"/>
    <property type="match status" value="1"/>
</dbReference>